<proteinExistence type="predicted"/>
<evidence type="ECO:0000256" key="1">
    <source>
        <dbReference type="ARBA" id="ARBA00004651"/>
    </source>
</evidence>
<evidence type="ECO:0000256" key="4">
    <source>
        <dbReference type="ARBA" id="ARBA00022692"/>
    </source>
</evidence>
<keyword evidence="2" id="KW-0813">Transport</keyword>
<name>A0AAU7G8Z8_9MICO</name>
<feature type="transmembrane region" description="Helical" evidence="8">
    <location>
        <begin position="81"/>
        <end position="100"/>
    </location>
</feature>
<dbReference type="AlphaFoldDB" id="A0AAU7G8Z8"/>
<feature type="domain" description="Major facilitator superfamily (MFS) profile" evidence="9">
    <location>
        <begin position="15"/>
        <end position="462"/>
    </location>
</feature>
<comment type="subcellular location">
    <subcellularLocation>
        <location evidence="1">Cell membrane</location>
        <topology evidence="1">Multi-pass membrane protein</topology>
    </subcellularLocation>
</comment>
<feature type="transmembrane region" description="Helical" evidence="8">
    <location>
        <begin position="141"/>
        <end position="162"/>
    </location>
</feature>
<evidence type="ECO:0000313" key="10">
    <source>
        <dbReference type="EMBL" id="XBM46478.1"/>
    </source>
</evidence>
<dbReference type="GO" id="GO:0005886">
    <property type="term" value="C:plasma membrane"/>
    <property type="evidence" value="ECO:0007669"/>
    <property type="project" value="UniProtKB-SubCell"/>
</dbReference>
<dbReference type="GO" id="GO:0022857">
    <property type="term" value="F:transmembrane transporter activity"/>
    <property type="evidence" value="ECO:0007669"/>
    <property type="project" value="InterPro"/>
</dbReference>
<dbReference type="PANTHER" id="PTHR42718">
    <property type="entry name" value="MAJOR FACILITATOR SUPERFAMILY MULTIDRUG TRANSPORTER MFSC"/>
    <property type="match status" value="1"/>
</dbReference>
<evidence type="ECO:0000256" key="8">
    <source>
        <dbReference type="SAM" id="Phobius"/>
    </source>
</evidence>
<evidence type="ECO:0000256" key="7">
    <source>
        <dbReference type="SAM" id="MobiDB-lite"/>
    </source>
</evidence>
<feature type="transmembrane region" description="Helical" evidence="8">
    <location>
        <begin position="168"/>
        <end position="190"/>
    </location>
</feature>
<sequence>MSSTTPTPRWRRTVVLALIMGAQLMMVLDTSIVTTALPHLVAELGFSPTSLSWVQNAYVLTFGGLLLLGARIGDLAGRRRVFVIAVAVFALASLLAGLAVNVPTLLAARILQGAASAFAIPSTLALLVGAYPEPEQRSRAIAIYSAVIGAGASVGIIVGGVFTDLLSWRWGLLINVPIGLIVVLLSPRFLTETARRRGSFDLAGALAITVGMTALVWGLIESSTAGWTSPIVLGLLALAAVLVAAFVLIERRSAEPIVPLGLFANATRSGAYIARVLIVGAMFSTFYFLSQYLQDVLHFSALLAGLSFIPLTGMFFATVYVVRPLVRWMGQERLLVASLILALVGMGWLSTVGAGTAFLPWILLPLLVLGVGQGIAIILLTQLGMADVPAEQAGAGSGLVNTAHQLGGSVGLAILAGVFVAAGGDRAGIAAQVTGFQSVFHVAAGFYALAILVGVVMLVAARRSRGGATTAPAATAPAAPAADPRLAESK</sequence>
<dbReference type="RefSeq" id="WP_348786463.1">
    <property type="nucleotide sequence ID" value="NZ_CP157390.1"/>
</dbReference>
<feature type="transmembrane region" description="Helical" evidence="8">
    <location>
        <begin position="106"/>
        <end position="129"/>
    </location>
</feature>
<dbReference type="CDD" id="cd17321">
    <property type="entry name" value="MFS_MMR_MDR_like"/>
    <property type="match status" value="1"/>
</dbReference>
<dbReference type="Gene3D" id="1.20.1720.10">
    <property type="entry name" value="Multidrug resistance protein D"/>
    <property type="match status" value="1"/>
</dbReference>
<feature type="transmembrane region" description="Helical" evidence="8">
    <location>
        <begin position="402"/>
        <end position="422"/>
    </location>
</feature>
<evidence type="ECO:0000256" key="3">
    <source>
        <dbReference type="ARBA" id="ARBA00022475"/>
    </source>
</evidence>
<evidence type="ECO:0000256" key="6">
    <source>
        <dbReference type="ARBA" id="ARBA00023136"/>
    </source>
</evidence>
<feature type="transmembrane region" description="Helical" evidence="8">
    <location>
        <begin position="53"/>
        <end position="69"/>
    </location>
</feature>
<keyword evidence="4 8" id="KW-0812">Transmembrane</keyword>
<feature type="transmembrane region" description="Helical" evidence="8">
    <location>
        <begin position="301"/>
        <end position="322"/>
    </location>
</feature>
<feature type="transmembrane region" description="Helical" evidence="8">
    <location>
        <begin position="358"/>
        <end position="381"/>
    </location>
</feature>
<dbReference type="InterPro" id="IPR020846">
    <property type="entry name" value="MFS_dom"/>
</dbReference>
<keyword evidence="6 8" id="KW-0472">Membrane</keyword>
<dbReference type="InterPro" id="IPR036259">
    <property type="entry name" value="MFS_trans_sf"/>
</dbReference>
<keyword evidence="3" id="KW-1003">Cell membrane</keyword>
<keyword evidence="5 8" id="KW-1133">Transmembrane helix</keyword>
<organism evidence="10">
    <name type="scientific">Leifsonia sp. NPDC080035</name>
    <dbReference type="NCBI Taxonomy" id="3143936"/>
    <lineage>
        <taxon>Bacteria</taxon>
        <taxon>Bacillati</taxon>
        <taxon>Actinomycetota</taxon>
        <taxon>Actinomycetes</taxon>
        <taxon>Micrococcales</taxon>
        <taxon>Microbacteriaceae</taxon>
        <taxon>Leifsonia</taxon>
    </lineage>
</organism>
<dbReference type="InterPro" id="IPR004638">
    <property type="entry name" value="EmrB-like"/>
</dbReference>
<dbReference type="NCBIfam" id="TIGR00711">
    <property type="entry name" value="efflux_EmrB"/>
    <property type="match status" value="1"/>
</dbReference>
<evidence type="ECO:0000256" key="5">
    <source>
        <dbReference type="ARBA" id="ARBA00022989"/>
    </source>
</evidence>
<dbReference type="Pfam" id="PF07690">
    <property type="entry name" value="MFS_1"/>
    <property type="match status" value="1"/>
</dbReference>
<dbReference type="InterPro" id="IPR011701">
    <property type="entry name" value="MFS"/>
</dbReference>
<gene>
    <name evidence="10" type="ORF">AAME72_10265</name>
</gene>
<dbReference type="Gene3D" id="1.20.1250.20">
    <property type="entry name" value="MFS general substrate transporter like domains"/>
    <property type="match status" value="1"/>
</dbReference>
<accession>A0AAU7G8Z8</accession>
<protein>
    <submittedName>
        <fullName evidence="10">MFS transporter</fullName>
    </submittedName>
</protein>
<feature type="compositionally biased region" description="Low complexity" evidence="7">
    <location>
        <begin position="470"/>
        <end position="482"/>
    </location>
</feature>
<reference evidence="10" key="1">
    <citation type="submission" date="2024-05" db="EMBL/GenBank/DDBJ databases">
        <title>The Natural Products Discovery Center: Release of the First 8490 Sequenced Strains for Exploring Actinobacteria Biosynthetic Diversity.</title>
        <authorList>
            <person name="Kalkreuter E."/>
            <person name="Kautsar S.A."/>
            <person name="Yang D."/>
            <person name="Bader C.D."/>
            <person name="Teijaro C.N."/>
            <person name="Fluegel L."/>
            <person name="Davis C.M."/>
            <person name="Simpson J.R."/>
            <person name="Lauterbach L."/>
            <person name="Steele A.D."/>
            <person name="Gui C."/>
            <person name="Meng S."/>
            <person name="Li G."/>
            <person name="Viehrig K."/>
            <person name="Ye F."/>
            <person name="Su P."/>
            <person name="Kiefer A.F."/>
            <person name="Nichols A."/>
            <person name="Cepeda A.J."/>
            <person name="Yan W."/>
            <person name="Fan B."/>
            <person name="Jiang Y."/>
            <person name="Adhikari A."/>
            <person name="Zheng C.-J."/>
            <person name="Schuster L."/>
            <person name="Cowan T.M."/>
            <person name="Smanski M.J."/>
            <person name="Chevrette M.G."/>
            <person name="de Carvalho L.P.S."/>
            <person name="Shen B."/>
        </authorList>
    </citation>
    <scope>NUCLEOTIDE SEQUENCE</scope>
    <source>
        <strain evidence="10">NPDC080035</strain>
    </source>
</reference>
<evidence type="ECO:0000259" key="9">
    <source>
        <dbReference type="PROSITE" id="PS50850"/>
    </source>
</evidence>
<dbReference type="SUPFAM" id="SSF103473">
    <property type="entry name" value="MFS general substrate transporter"/>
    <property type="match status" value="1"/>
</dbReference>
<feature type="transmembrane region" description="Helical" evidence="8">
    <location>
        <begin position="202"/>
        <end position="220"/>
    </location>
</feature>
<feature type="transmembrane region" description="Helical" evidence="8">
    <location>
        <begin position="226"/>
        <end position="249"/>
    </location>
</feature>
<feature type="transmembrane region" description="Helical" evidence="8">
    <location>
        <begin position="334"/>
        <end position="352"/>
    </location>
</feature>
<dbReference type="PROSITE" id="PS50850">
    <property type="entry name" value="MFS"/>
    <property type="match status" value="1"/>
</dbReference>
<feature type="transmembrane region" description="Helical" evidence="8">
    <location>
        <begin position="12"/>
        <end position="33"/>
    </location>
</feature>
<dbReference type="EMBL" id="CP157390">
    <property type="protein sequence ID" value="XBM46478.1"/>
    <property type="molecule type" value="Genomic_DNA"/>
</dbReference>
<feature type="transmembrane region" description="Helical" evidence="8">
    <location>
        <begin position="270"/>
        <end position="289"/>
    </location>
</feature>
<dbReference type="PANTHER" id="PTHR42718:SF46">
    <property type="entry name" value="BLR6921 PROTEIN"/>
    <property type="match status" value="1"/>
</dbReference>
<feature type="region of interest" description="Disordered" evidence="7">
    <location>
        <begin position="470"/>
        <end position="490"/>
    </location>
</feature>
<evidence type="ECO:0000256" key="2">
    <source>
        <dbReference type="ARBA" id="ARBA00022448"/>
    </source>
</evidence>
<feature type="transmembrane region" description="Helical" evidence="8">
    <location>
        <begin position="442"/>
        <end position="461"/>
    </location>
</feature>